<feature type="region of interest" description="Disordered" evidence="4">
    <location>
        <begin position="1"/>
        <end position="45"/>
    </location>
</feature>
<dbReference type="Proteomes" id="UP001457282">
    <property type="component" value="Unassembled WGS sequence"/>
</dbReference>
<dbReference type="InterPro" id="IPR036612">
    <property type="entry name" value="KH_dom_type_1_sf"/>
</dbReference>
<feature type="domain" description="KRR1 small subunit processome component first KH" evidence="5">
    <location>
        <begin position="147"/>
        <end position="216"/>
    </location>
</feature>
<protein>
    <recommendedName>
        <fullName evidence="5">KRR1 small subunit processome component first KH domain-containing protein</fullName>
    </recommendedName>
</protein>
<accession>A0AAW1WPU3</accession>
<evidence type="ECO:0000256" key="1">
    <source>
        <dbReference type="ARBA" id="ARBA00004604"/>
    </source>
</evidence>
<keyword evidence="3" id="KW-0539">Nucleus</keyword>
<dbReference type="InterPro" id="IPR041174">
    <property type="entry name" value="KRR1-like_KH1"/>
</dbReference>
<dbReference type="AlphaFoldDB" id="A0AAW1WPU3"/>
<gene>
    <name evidence="6" type="ORF">M0R45_023864</name>
</gene>
<dbReference type="Pfam" id="PF17903">
    <property type="entry name" value="KH_KRR1_1st"/>
    <property type="match status" value="1"/>
</dbReference>
<comment type="subcellular location">
    <subcellularLocation>
        <location evidence="1">Nucleus</location>
        <location evidence="1">Nucleolus</location>
    </subcellularLocation>
</comment>
<sequence>MKKKKSGKSKVSVRKSKASTGKDTKHLDQQYMELQKSSPNSLKEEAAAGRFKEQYFATVVYKFRGNSDSPDSSLVRSKKKRSSRNVTGEQIVEYLAKQAQEGAARVAKKIISKTVSSYPNDSNPNGDSDLNEIFVWRMKIERNGSHEQKLVDAWPELESAAEKHGLCLTFNRVKRYIAMTTTPRTRDPDIFNMAKEFIQILVKTSIPPSVAIRVLNGDLHHDYVLVGHQRGGLCLEHGIKEEQFHKRWGRFIDILKGNSIVAVGQSPRVVKLNRRFVEACIVDNLKPASLLERIKVRHDRCIVERQVKALSL</sequence>
<dbReference type="EMBL" id="JBEDUW010000005">
    <property type="protein sequence ID" value="KAK9926648.1"/>
    <property type="molecule type" value="Genomic_DNA"/>
</dbReference>
<name>A0AAW1WPU3_RUBAR</name>
<comment type="caution">
    <text evidence="6">The sequence shown here is derived from an EMBL/GenBank/DDBJ whole genome shotgun (WGS) entry which is preliminary data.</text>
</comment>
<evidence type="ECO:0000256" key="3">
    <source>
        <dbReference type="ARBA" id="ARBA00023242"/>
    </source>
</evidence>
<keyword evidence="2" id="KW-0694">RNA-binding</keyword>
<evidence type="ECO:0000256" key="4">
    <source>
        <dbReference type="SAM" id="MobiDB-lite"/>
    </source>
</evidence>
<organism evidence="6 7">
    <name type="scientific">Rubus argutus</name>
    <name type="common">Southern blackberry</name>
    <dbReference type="NCBI Taxonomy" id="59490"/>
    <lineage>
        <taxon>Eukaryota</taxon>
        <taxon>Viridiplantae</taxon>
        <taxon>Streptophyta</taxon>
        <taxon>Embryophyta</taxon>
        <taxon>Tracheophyta</taxon>
        <taxon>Spermatophyta</taxon>
        <taxon>Magnoliopsida</taxon>
        <taxon>eudicotyledons</taxon>
        <taxon>Gunneridae</taxon>
        <taxon>Pentapetalae</taxon>
        <taxon>rosids</taxon>
        <taxon>fabids</taxon>
        <taxon>Rosales</taxon>
        <taxon>Rosaceae</taxon>
        <taxon>Rosoideae</taxon>
        <taxon>Rosoideae incertae sedis</taxon>
        <taxon>Rubus</taxon>
    </lineage>
</organism>
<dbReference type="GO" id="GO:0042254">
    <property type="term" value="P:ribosome biogenesis"/>
    <property type="evidence" value="ECO:0007669"/>
    <property type="project" value="UniProtKB-ARBA"/>
</dbReference>
<evidence type="ECO:0000259" key="5">
    <source>
        <dbReference type="Pfam" id="PF17903"/>
    </source>
</evidence>
<feature type="compositionally biased region" description="Basic residues" evidence="4">
    <location>
        <begin position="1"/>
        <end position="17"/>
    </location>
</feature>
<reference evidence="6 7" key="1">
    <citation type="journal article" date="2023" name="G3 (Bethesda)">
        <title>A chromosome-length genome assembly and annotation of blackberry (Rubus argutus, cv. 'Hillquist').</title>
        <authorList>
            <person name="Bruna T."/>
            <person name="Aryal R."/>
            <person name="Dudchenko O."/>
            <person name="Sargent D.J."/>
            <person name="Mead D."/>
            <person name="Buti M."/>
            <person name="Cavallini A."/>
            <person name="Hytonen T."/>
            <person name="Andres J."/>
            <person name="Pham M."/>
            <person name="Weisz D."/>
            <person name="Mascagni F."/>
            <person name="Usai G."/>
            <person name="Natali L."/>
            <person name="Bassil N."/>
            <person name="Fernandez G.E."/>
            <person name="Lomsadze A."/>
            <person name="Armour M."/>
            <person name="Olukolu B."/>
            <person name="Poorten T."/>
            <person name="Britton C."/>
            <person name="Davik J."/>
            <person name="Ashrafi H."/>
            <person name="Aiden E.L."/>
            <person name="Borodovsky M."/>
            <person name="Worthington M."/>
        </authorList>
    </citation>
    <scope>NUCLEOTIDE SEQUENCE [LARGE SCALE GENOMIC DNA]</scope>
    <source>
        <strain evidence="6">PI 553951</strain>
    </source>
</reference>
<evidence type="ECO:0000313" key="6">
    <source>
        <dbReference type="EMBL" id="KAK9926648.1"/>
    </source>
</evidence>
<dbReference type="GO" id="GO:0003723">
    <property type="term" value="F:RNA binding"/>
    <property type="evidence" value="ECO:0007669"/>
    <property type="project" value="UniProtKB-KW"/>
</dbReference>
<dbReference type="Gene3D" id="3.30.1370.10">
    <property type="entry name" value="K Homology domain, type 1"/>
    <property type="match status" value="1"/>
</dbReference>
<evidence type="ECO:0000313" key="7">
    <source>
        <dbReference type="Proteomes" id="UP001457282"/>
    </source>
</evidence>
<keyword evidence="7" id="KW-1185">Reference proteome</keyword>
<evidence type="ECO:0000256" key="2">
    <source>
        <dbReference type="ARBA" id="ARBA00022884"/>
    </source>
</evidence>
<proteinExistence type="predicted"/>
<dbReference type="GO" id="GO:0005730">
    <property type="term" value="C:nucleolus"/>
    <property type="evidence" value="ECO:0007669"/>
    <property type="project" value="UniProtKB-SubCell"/>
</dbReference>